<keyword evidence="2" id="KW-0472">Membrane</keyword>
<evidence type="ECO:0000256" key="2">
    <source>
        <dbReference type="SAM" id="Phobius"/>
    </source>
</evidence>
<dbReference type="STRING" id="216463.VC81_11215"/>
<dbReference type="Proteomes" id="UP000033491">
    <property type="component" value="Unassembled WGS sequence"/>
</dbReference>
<dbReference type="AlphaFoldDB" id="A0A0F3RP95"/>
<dbReference type="PATRIC" id="fig|216463.3.peg.1499"/>
<name>A0A0F3RP95_9LACO</name>
<feature type="transmembrane region" description="Helical" evidence="2">
    <location>
        <begin position="85"/>
        <end position="104"/>
    </location>
</feature>
<dbReference type="InterPro" id="IPR003675">
    <property type="entry name" value="Rce1/LyrA-like_dom"/>
</dbReference>
<dbReference type="Pfam" id="PF02517">
    <property type="entry name" value="Rce1-like"/>
    <property type="match status" value="1"/>
</dbReference>
<feature type="transmembrane region" description="Helical" evidence="2">
    <location>
        <begin position="177"/>
        <end position="194"/>
    </location>
</feature>
<protein>
    <recommendedName>
        <fullName evidence="3">CAAX prenyl protease 2/Lysostaphin resistance protein A-like domain-containing protein</fullName>
    </recommendedName>
</protein>
<feature type="transmembrane region" description="Helical" evidence="2">
    <location>
        <begin position="116"/>
        <end position="137"/>
    </location>
</feature>
<comment type="similarity">
    <text evidence="1">Belongs to the UPF0177 family.</text>
</comment>
<accession>A0A0F3RP95</accession>
<dbReference type="EMBL" id="JZCR01000024">
    <property type="protein sequence ID" value="KJW11796.1"/>
    <property type="molecule type" value="Genomic_DNA"/>
</dbReference>
<evidence type="ECO:0000256" key="1">
    <source>
        <dbReference type="ARBA" id="ARBA00009067"/>
    </source>
</evidence>
<dbReference type="PANTHER" id="PTHR36435:SF1">
    <property type="entry name" value="CAAX AMINO TERMINAL PROTEASE FAMILY PROTEIN"/>
    <property type="match status" value="1"/>
</dbReference>
<reference evidence="4 5" key="1">
    <citation type="submission" date="2015-03" db="EMBL/GenBank/DDBJ databases">
        <authorList>
            <person name="Zheng J."/>
            <person name="Ganezle M."/>
        </authorList>
    </citation>
    <scope>NUCLEOTIDE SEQUENCE [LARGE SCALE GENOMIC DNA]</scope>
    <source>
        <strain evidence="4 5">LP38</strain>
    </source>
</reference>
<evidence type="ECO:0000259" key="3">
    <source>
        <dbReference type="Pfam" id="PF02517"/>
    </source>
</evidence>
<dbReference type="PANTHER" id="PTHR36435">
    <property type="entry name" value="SLR1288 PROTEIN"/>
    <property type="match status" value="1"/>
</dbReference>
<keyword evidence="2" id="KW-0812">Transmembrane</keyword>
<feature type="transmembrane region" description="Helical" evidence="2">
    <location>
        <begin position="7"/>
        <end position="26"/>
    </location>
</feature>
<sequence>MTSPESWTTWLKSGSLVAVYFIFIAFSPTQTLLGRLLPRTWQSGFALNASLYAIPIILMLAFFGRENLGNFRIFRDRPWQKLGQIGLSLILLLLGNLISGLLVGKQSANQTGLDNATTTTALWAAILLFVILGPLLEETIFRKILLTKLATVIPRWLAIGVSCLGFLLIHVNAPQDLVAYAPLAIIFTGIYLWCGENIAFSWTVHMLNNLVGVLVAFSWL</sequence>
<dbReference type="GO" id="GO:0080120">
    <property type="term" value="P:CAAX-box protein maturation"/>
    <property type="evidence" value="ECO:0007669"/>
    <property type="project" value="UniProtKB-ARBA"/>
</dbReference>
<dbReference type="InterPro" id="IPR052710">
    <property type="entry name" value="CAAX_protease"/>
</dbReference>
<keyword evidence="2" id="KW-1133">Transmembrane helix</keyword>
<comment type="caution">
    <text evidence="4">The sequence shown here is derived from an EMBL/GenBank/DDBJ whole genome shotgun (WGS) entry which is preliminary data.</text>
</comment>
<feature type="transmembrane region" description="Helical" evidence="2">
    <location>
        <begin position="149"/>
        <end position="171"/>
    </location>
</feature>
<evidence type="ECO:0000313" key="5">
    <source>
        <dbReference type="Proteomes" id="UP000033491"/>
    </source>
</evidence>
<feature type="transmembrane region" description="Helical" evidence="2">
    <location>
        <begin position="46"/>
        <end position="64"/>
    </location>
</feature>
<evidence type="ECO:0000313" key="4">
    <source>
        <dbReference type="EMBL" id="KJW11796.1"/>
    </source>
</evidence>
<feature type="domain" description="CAAX prenyl protease 2/Lysostaphin resistance protein A-like" evidence="3">
    <location>
        <begin position="121"/>
        <end position="211"/>
    </location>
</feature>
<dbReference type="RefSeq" id="WP_045808158.1">
    <property type="nucleotide sequence ID" value="NZ_JZCR01000024.1"/>
</dbReference>
<proteinExistence type="inferred from homology"/>
<gene>
    <name evidence="4" type="ORF">VC81_11215</name>
</gene>
<dbReference type="GO" id="GO:0004175">
    <property type="term" value="F:endopeptidase activity"/>
    <property type="evidence" value="ECO:0007669"/>
    <property type="project" value="UniProtKB-ARBA"/>
</dbReference>
<organism evidence="4 5">
    <name type="scientific">Levilactobacillus spicheri</name>
    <dbReference type="NCBI Taxonomy" id="216463"/>
    <lineage>
        <taxon>Bacteria</taxon>
        <taxon>Bacillati</taxon>
        <taxon>Bacillota</taxon>
        <taxon>Bacilli</taxon>
        <taxon>Lactobacillales</taxon>
        <taxon>Lactobacillaceae</taxon>
        <taxon>Levilactobacillus</taxon>
    </lineage>
</organism>